<dbReference type="AlphaFoldDB" id="A0A8J5MWF7"/>
<dbReference type="EMBL" id="JAHLQT010024035">
    <property type="protein sequence ID" value="KAG7165574.1"/>
    <property type="molecule type" value="Genomic_DNA"/>
</dbReference>
<evidence type="ECO:0000313" key="3">
    <source>
        <dbReference type="Proteomes" id="UP000747542"/>
    </source>
</evidence>
<dbReference type="Proteomes" id="UP000747542">
    <property type="component" value="Unassembled WGS sequence"/>
</dbReference>
<proteinExistence type="predicted"/>
<evidence type="ECO:0000256" key="1">
    <source>
        <dbReference type="SAM" id="MobiDB-lite"/>
    </source>
</evidence>
<protein>
    <submittedName>
        <fullName evidence="2">Uncharacterized protein</fullName>
    </submittedName>
</protein>
<accession>A0A8J5MWF7</accession>
<sequence length="86" mass="9923">MFNKSNPRCKSTDSQRQENLSQGTFSNCEIFRNRSKYTTSSFTCGDKMGSWIDAATYYGKNFDVIEAVIATFDPERLRAFRKQDLT</sequence>
<evidence type="ECO:0000313" key="2">
    <source>
        <dbReference type="EMBL" id="KAG7165574.1"/>
    </source>
</evidence>
<gene>
    <name evidence="2" type="ORF">Hamer_G026301</name>
</gene>
<keyword evidence="3" id="KW-1185">Reference proteome</keyword>
<organism evidence="2 3">
    <name type="scientific">Homarus americanus</name>
    <name type="common">American lobster</name>
    <dbReference type="NCBI Taxonomy" id="6706"/>
    <lineage>
        <taxon>Eukaryota</taxon>
        <taxon>Metazoa</taxon>
        <taxon>Ecdysozoa</taxon>
        <taxon>Arthropoda</taxon>
        <taxon>Crustacea</taxon>
        <taxon>Multicrustacea</taxon>
        <taxon>Malacostraca</taxon>
        <taxon>Eumalacostraca</taxon>
        <taxon>Eucarida</taxon>
        <taxon>Decapoda</taxon>
        <taxon>Pleocyemata</taxon>
        <taxon>Astacidea</taxon>
        <taxon>Nephropoidea</taxon>
        <taxon>Nephropidae</taxon>
        <taxon>Homarus</taxon>
    </lineage>
</organism>
<reference evidence="2" key="1">
    <citation type="journal article" date="2021" name="Sci. Adv.">
        <title>The American lobster genome reveals insights on longevity, neural, and immune adaptations.</title>
        <authorList>
            <person name="Polinski J.M."/>
            <person name="Zimin A.V."/>
            <person name="Clark K.F."/>
            <person name="Kohn A.B."/>
            <person name="Sadowski N."/>
            <person name="Timp W."/>
            <person name="Ptitsyn A."/>
            <person name="Khanna P."/>
            <person name="Romanova D.Y."/>
            <person name="Williams P."/>
            <person name="Greenwood S.J."/>
            <person name="Moroz L.L."/>
            <person name="Walt D.R."/>
            <person name="Bodnar A.G."/>
        </authorList>
    </citation>
    <scope>NUCLEOTIDE SEQUENCE</scope>
    <source>
        <strain evidence="2">GMGI-L3</strain>
    </source>
</reference>
<comment type="caution">
    <text evidence="2">The sequence shown here is derived from an EMBL/GenBank/DDBJ whole genome shotgun (WGS) entry which is preliminary data.</text>
</comment>
<name>A0A8J5MWF7_HOMAM</name>
<feature type="region of interest" description="Disordered" evidence="1">
    <location>
        <begin position="1"/>
        <end position="20"/>
    </location>
</feature>